<protein>
    <recommendedName>
        <fullName evidence="6">Glycosyl transferase family 1</fullName>
    </recommendedName>
</protein>
<keyword evidence="1" id="KW-0808">Transferase</keyword>
<dbReference type="InterPro" id="IPR028098">
    <property type="entry name" value="Glyco_trans_4-like_N"/>
</dbReference>
<sequence>MAVRGRIGSPLSPLAISRSLTGRGGRGVFFSAGFVPPLVTKLPSVVVVHDLTHRRFYGKAKRTYYDLVYRPLYRRCAAVICVSEYTRQEFIDWSGMPADKVHLVYNGTEPMFREDGAQHSPGYPYVLYGGNHRSYKNLDRLIRAYATSSLPGRGIRLVLTGNRNDELHAIAAELGVDRSVIFTGRLPSEQIPPLYRGALAVAYVSLFEGFGLPIVEAYACGVPVVTSNVSAMPEVAGGGALLVDPQSLDEIREGLDRITSDETLRQRLITNGRKRREDFDWGVSAQRLWELVKGAAIQVDSER</sequence>
<accession>A0ABR5CWQ9</accession>
<evidence type="ECO:0000256" key="1">
    <source>
        <dbReference type="ARBA" id="ARBA00022679"/>
    </source>
</evidence>
<keyword evidence="5" id="KW-1185">Reference proteome</keyword>
<feature type="domain" description="Glycosyl transferase family 1" evidence="2">
    <location>
        <begin position="121"/>
        <end position="275"/>
    </location>
</feature>
<reference evidence="4 5" key="1">
    <citation type="submission" date="2015-03" db="EMBL/GenBank/DDBJ databases">
        <title>Draft Genome Sequences of Agrobacterium nepotum Strain 39/7T (= CFBP 7436T = LMG 26435T) and Agrobacterium sp. Strain KFB 330 (= CFBP 8308 = LMG 28674).</title>
        <authorList>
            <person name="Kuzmanovic N."/>
            <person name="Pulawska J."/>
            <person name="Obradovic A."/>
        </authorList>
    </citation>
    <scope>NUCLEOTIDE SEQUENCE [LARGE SCALE GENOMIC DNA]</scope>
    <source>
        <strain evidence="4 5">39/7</strain>
    </source>
</reference>
<feature type="domain" description="Glycosyltransferase subfamily 4-like N-terminal" evidence="3">
    <location>
        <begin position="37"/>
        <end position="109"/>
    </location>
</feature>
<proteinExistence type="predicted"/>
<dbReference type="Pfam" id="PF00534">
    <property type="entry name" value="Glycos_transf_1"/>
    <property type="match status" value="1"/>
</dbReference>
<evidence type="ECO:0000259" key="3">
    <source>
        <dbReference type="Pfam" id="PF13439"/>
    </source>
</evidence>
<dbReference type="Pfam" id="PF13439">
    <property type="entry name" value="Glyco_transf_4"/>
    <property type="match status" value="1"/>
</dbReference>
<dbReference type="EMBL" id="JWJH01000003">
    <property type="protein sequence ID" value="KJF69273.1"/>
    <property type="molecule type" value="Genomic_DNA"/>
</dbReference>
<evidence type="ECO:0008006" key="6">
    <source>
        <dbReference type="Google" id="ProtNLM"/>
    </source>
</evidence>
<comment type="caution">
    <text evidence="4">The sequence shown here is derived from an EMBL/GenBank/DDBJ whole genome shotgun (WGS) entry which is preliminary data.</text>
</comment>
<dbReference type="PANTHER" id="PTHR46401">
    <property type="entry name" value="GLYCOSYLTRANSFERASE WBBK-RELATED"/>
    <property type="match status" value="1"/>
</dbReference>
<dbReference type="SUPFAM" id="SSF53756">
    <property type="entry name" value="UDP-Glycosyltransferase/glycogen phosphorylase"/>
    <property type="match status" value="1"/>
</dbReference>
<organism evidence="4 5">
    <name type="scientific">Rhizobium nepotum 39/7</name>
    <dbReference type="NCBI Taxonomy" id="1368418"/>
    <lineage>
        <taxon>Bacteria</taxon>
        <taxon>Pseudomonadati</taxon>
        <taxon>Pseudomonadota</taxon>
        <taxon>Alphaproteobacteria</taxon>
        <taxon>Hyphomicrobiales</taxon>
        <taxon>Rhizobiaceae</taxon>
        <taxon>Rhizobium/Agrobacterium group</taxon>
        <taxon>Rhizobium</taxon>
    </lineage>
</organism>
<evidence type="ECO:0000313" key="4">
    <source>
        <dbReference type="EMBL" id="KJF69273.1"/>
    </source>
</evidence>
<dbReference type="InterPro" id="IPR001296">
    <property type="entry name" value="Glyco_trans_1"/>
</dbReference>
<name>A0ABR5CWQ9_9HYPH</name>
<gene>
    <name evidence="4" type="ORF">RS75_03460</name>
</gene>
<evidence type="ECO:0000259" key="2">
    <source>
        <dbReference type="Pfam" id="PF00534"/>
    </source>
</evidence>
<dbReference type="Gene3D" id="3.40.50.2000">
    <property type="entry name" value="Glycogen Phosphorylase B"/>
    <property type="match status" value="2"/>
</dbReference>
<evidence type="ECO:0000313" key="5">
    <source>
        <dbReference type="Proteomes" id="UP000052068"/>
    </source>
</evidence>
<dbReference type="Proteomes" id="UP000052068">
    <property type="component" value="Unassembled WGS sequence"/>
</dbReference>
<dbReference type="CDD" id="cd03809">
    <property type="entry name" value="GT4_MtfB-like"/>
    <property type="match status" value="1"/>
</dbReference>
<dbReference type="PANTHER" id="PTHR46401:SF2">
    <property type="entry name" value="GLYCOSYLTRANSFERASE WBBK-RELATED"/>
    <property type="match status" value="1"/>
</dbReference>